<dbReference type="InterPro" id="IPR001041">
    <property type="entry name" value="2Fe-2S_ferredoxin-type"/>
</dbReference>
<dbReference type="GO" id="GO:0016491">
    <property type="term" value="F:oxidoreductase activity"/>
    <property type="evidence" value="ECO:0007669"/>
    <property type="project" value="UniProtKB-KW"/>
</dbReference>
<name>E1YCG6_9BACT</name>
<dbReference type="SUPFAM" id="SSF51905">
    <property type="entry name" value="FAD/NAD(P)-binding domain"/>
    <property type="match status" value="1"/>
</dbReference>
<comment type="similarity">
    <text evidence="2">Belongs to the HdrA family.</text>
</comment>
<proteinExistence type="inferred from homology"/>
<feature type="domain" description="4Fe-4S ferredoxin-type" evidence="10">
    <location>
        <begin position="1042"/>
        <end position="1071"/>
    </location>
</feature>
<evidence type="ECO:0000259" key="9">
    <source>
        <dbReference type="PROSITE" id="PS51085"/>
    </source>
</evidence>
<dbReference type="SUPFAM" id="SSF51971">
    <property type="entry name" value="Nucleotide-binding domain"/>
    <property type="match status" value="1"/>
</dbReference>
<dbReference type="InterPro" id="IPR017900">
    <property type="entry name" value="4Fe4S_Fe_S_CS"/>
</dbReference>
<dbReference type="Pfam" id="PF12838">
    <property type="entry name" value="Fer4_7"/>
    <property type="match status" value="2"/>
</dbReference>
<dbReference type="GO" id="GO:0046872">
    <property type="term" value="F:metal ion binding"/>
    <property type="evidence" value="ECO:0007669"/>
    <property type="project" value="UniProtKB-KW"/>
</dbReference>
<dbReference type="InterPro" id="IPR023753">
    <property type="entry name" value="FAD/NAD-binding_dom"/>
</dbReference>
<dbReference type="InterPro" id="IPR036010">
    <property type="entry name" value="2Fe-2S_ferredoxin-like_sf"/>
</dbReference>
<evidence type="ECO:0000256" key="6">
    <source>
        <dbReference type="ARBA" id="ARBA00023002"/>
    </source>
</evidence>
<comment type="cofactor">
    <cofactor evidence="1">
        <name>FAD</name>
        <dbReference type="ChEBI" id="CHEBI:57692"/>
    </cofactor>
</comment>
<sequence length="1087" mass="119509">MITFKLNGKTVQGEEGQYILQVAQKYGVDIPTLCHHKALEPAGMCRLCTVEVFDGRRSRFVTSCNYPIWEGMEVNTDTEAVHKGRKLIVELLMARCPDVPVLQKLGEQYGISETRFKKGEDTCILCGLCTRICAKMGNSAISLTGRGVEMKVDTPFHIQTEACLSCGACASVCPTGHITLEKIRQNVSLHPFKPIPSEYDMGLKGRKPIYVPYAQAVPNTPAIDRSVCMHFKTGGCKVCVEFCGVNAIDHEMQDEIVELNVGAVILTPGFTPFDPSKFDSYGYAKHPNVITAMEMERVLSASGPTGGHLVRFSDHKEPKKIAWFQCVGSRDMNKCDHSYCSSVCCMYAIKEAVIAKEHAGSDLDCAIFYMDMRTHGKEFERFYNNAKDKHGVRFIRSRVHTIDAVPGTDDLSVRYVSESGETLTETFDQIVLSVGLEISEETKDLAKKLGLDLTEGSFCKTSSFEPVSTSKEGIYVCGAFQGPKDIPQSVIDASAAAAVAGESLSSARNTLTKAKEIVPEINVTGERPRIGVFVCRCGINIAGVVNVPSVAEYAATLPFVEFATDNLYSCSQDTQDNLVSIIKQKNLNRIVVAACTPKTHEPLFQETLINAGLNKYLFEMANIRNHDSWVHKTCPEKATQKAKDLIRSAVAKVALTQPLKESDLQIKPSALVIGGGLSGMSAAQNLAQQGYETHLIEKSGQLGGQARNLYQTAKGEKIQEKLPELIKEIENNKRISVHLNTDLTKVDGFVGSFKSTLTSNGKDEVIEHGVAVIATGAHPLEPEEYEYGKNPQILTSLELDNKIINNDPILKTIKSAVFIQCVGSREPDRPYCSRVCCTHSVDNALELKKRNPDLNVYVLYRDVRTYGEREYLYKEAREKGVIFIRFSVDDKPQVIADKNRLAVRVKDHILGRTLELETDIITLATAIIPNRDEKLANFFKVPINADGFFVERHAKLGPSEFATDGVFLCGMAHYPKPIDECIVQGKAAASRAVTLLAREIIQTSGTIAEVMPMYCSSCGVCVSICPYSAPSFIEESARFFPGKAQINPVLCKGCGLCVASCRSGAIRLKGFDNDQIFAQIFALNEAV</sequence>
<dbReference type="InterPro" id="IPR036188">
    <property type="entry name" value="FAD/NAD-bd_sf"/>
</dbReference>
<accession>E1YCG6</accession>
<gene>
    <name evidence="11" type="ORF">N47_G35840</name>
</gene>
<feature type="domain" description="4Fe-4S ferredoxin-type" evidence="10">
    <location>
        <begin position="154"/>
        <end position="183"/>
    </location>
</feature>
<evidence type="ECO:0000256" key="3">
    <source>
        <dbReference type="ARBA" id="ARBA00022485"/>
    </source>
</evidence>
<dbReference type="Pfam" id="PF07992">
    <property type="entry name" value="Pyr_redox_2"/>
    <property type="match status" value="2"/>
</dbReference>
<organism evidence="11">
    <name type="scientific">uncultured Desulfobacterium sp</name>
    <dbReference type="NCBI Taxonomy" id="201089"/>
    <lineage>
        <taxon>Bacteria</taxon>
        <taxon>Pseudomonadati</taxon>
        <taxon>Thermodesulfobacteriota</taxon>
        <taxon>Desulfobacteria</taxon>
        <taxon>Desulfobacterales</taxon>
        <taxon>Desulfobacteriaceae</taxon>
        <taxon>Desulfobacterium</taxon>
        <taxon>environmental samples</taxon>
    </lineage>
</organism>
<reference evidence="11" key="1">
    <citation type="journal article" date="2011" name="Environ. Microbiol.">
        <title>Genomic insights into the metabolic potential of the polycyclic aromatic hydrocarbon degrading sulfate-reducing Deltaproteobacterium N47.</title>
        <authorList>
            <person name="Bergmann F."/>
            <person name="Selesi D."/>
            <person name="Weinmaier T."/>
            <person name="Tischler P."/>
            <person name="Rattei T."/>
            <person name="Meckenstock R.U."/>
        </authorList>
    </citation>
    <scope>NUCLEOTIDE SEQUENCE</scope>
</reference>
<dbReference type="GO" id="GO:0051539">
    <property type="term" value="F:4 iron, 4 sulfur cluster binding"/>
    <property type="evidence" value="ECO:0007669"/>
    <property type="project" value="UniProtKB-KW"/>
</dbReference>
<feature type="domain" description="4Fe-4S ferredoxin-type" evidence="10">
    <location>
        <begin position="1006"/>
        <end position="1035"/>
    </location>
</feature>
<dbReference type="PROSITE" id="PS51085">
    <property type="entry name" value="2FE2S_FER_2"/>
    <property type="match status" value="1"/>
</dbReference>
<evidence type="ECO:0008006" key="12">
    <source>
        <dbReference type="Google" id="ProtNLM"/>
    </source>
</evidence>
<evidence type="ECO:0000256" key="5">
    <source>
        <dbReference type="ARBA" id="ARBA00022827"/>
    </source>
</evidence>
<keyword evidence="3" id="KW-0004">4Fe-4S</keyword>
<keyword evidence="4" id="KW-0479">Metal-binding</keyword>
<keyword evidence="5" id="KW-0274">FAD</keyword>
<feature type="domain" description="2Fe-2S ferredoxin-type" evidence="9">
    <location>
        <begin position="1"/>
        <end position="80"/>
    </location>
</feature>
<dbReference type="PROSITE" id="PS00198">
    <property type="entry name" value="4FE4S_FER_1"/>
    <property type="match status" value="2"/>
</dbReference>
<keyword evidence="7" id="KW-0408">Iron</keyword>
<dbReference type="Pfam" id="PF13510">
    <property type="entry name" value="Fer2_4"/>
    <property type="match status" value="1"/>
</dbReference>
<dbReference type="CDD" id="cd00207">
    <property type="entry name" value="fer2"/>
    <property type="match status" value="1"/>
</dbReference>
<evidence type="ECO:0000259" key="10">
    <source>
        <dbReference type="PROSITE" id="PS51379"/>
    </source>
</evidence>
<dbReference type="SUPFAM" id="SSF54862">
    <property type="entry name" value="4Fe-4S ferredoxins"/>
    <property type="match status" value="2"/>
</dbReference>
<dbReference type="Gene3D" id="3.50.50.60">
    <property type="entry name" value="FAD/NAD(P)-binding domain"/>
    <property type="match status" value="2"/>
</dbReference>
<dbReference type="PANTHER" id="PTHR43498:SF1">
    <property type="entry name" value="COB--COM HETERODISULFIDE REDUCTASE IRON-SULFUR SUBUNIT A"/>
    <property type="match status" value="1"/>
</dbReference>
<feature type="domain" description="4Fe-4S ferredoxin-type" evidence="10">
    <location>
        <begin position="114"/>
        <end position="146"/>
    </location>
</feature>
<protein>
    <recommendedName>
        <fullName evidence="12">Heterodisulfide reductase</fullName>
    </recommendedName>
</protein>
<evidence type="ECO:0000256" key="4">
    <source>
        <dbReference type="ARBA" id="ARBA00022723"/>
    </source>
</evidence>
<keyword evidence="8" id="KW-0411">Iron-sulfur</keyword>
<dbReference type="EMBL" id="FR695868">
    <property type="protein sequence ID" value="CBX28260.1"/>
    <property type="molecule type" value="Genomic_DNA"/>
</dbReference>
<dbReference type="InterPro" id="IPR017896">
    <property type="entry name" value="4Fe4S_Fe-S-bd"/>
</dbReference>
<evidence type="ECO:0000313" key="11">
    <source>
        <dbReference type="EMBL" id="CBX28260.1"/>
    </source>
</evidence>
<evidence type="ECO:0000256" key="2">
    <source>
        <dbReference type="ARBA" id="ARBA00006561"/>
    </source>
</evidence>
<dbReference type="PANTHER" id="PTHR43498">
    <property type="entry name" value="FERREDOXIN:COB-COM HETERODISULFIDE REDUCTASE SUBUNIT A"/>
    <property type="match status" value="1"/>
</dbReference>
<dbReference type="InterPro" id="IPR039650">
    <property type="entry name" value="HdrA-like"/>
</dbReference>
<dbReference type="Gene3D" id="3.30.70.20">
    <property type="match status" value="2"/>
</dbReference>
<dbReference type="SUPFAM" id="SSF54292">
    <property type="entry name" value="2Fe-2S ferredoxin-like"/>
    <property type="match status" value="1"/>
</dbReference>
<evidence type="ECO:0000256" key="7">
    <source>
        <dbReference type="ARBA" id="ARBA00023004"/>
    </source>
</evidence>
<evidence type="ECO:0000256" key="8">
    <source>
        <dbReference type="ARBA" id="ARBA00023014"/>
    </source>
</evidence>
<dbReference type="AlphaFoldDB" id="E1YCG6"/>
<keyword evidence="6" id="KW-0560">Oxidoreductase</keyword>
<dbReference type="PROSITE" id="PS51379">
    <property type="entry name" value="4FE4S_FER_2"/>
    <property type="match status" value="4"/>
</dbReference>
<dbReference type="Gene3D" id="3.10.20.740">
    <property type="match status" value="1"/>
</dbReference>
<evidence type="ECO:0000256" key="1">
    <source>
        <dbReference type="ARBA" id="ARBA00001974"/>
    </source>
</evidence>
<keyword evidence="5" id="KW-0285">Flavoprotein</keyword>